<dbReference type="InterPro" id="IPR001841">
    <property type="entry name" value="Znf_RING"/>
</dbReference>
<dbReference type="Proteomes" id="UP000751190">
    <property type="component" value="Unassembled WGS sequence"/>
</dbReference>
<dbReference type="InterPro" id="IPR013083">
    <property type="entry name" value="Znf_RING/FYVE/PHD"/>
</dbReference>
<keyword evidence="5 8" id="KW-0863">Zinc-finger</keyword>
<feature type="compositionally biased region" description="Low complexity" evidence="9">
    <location>
        <begin position="14"/>
        <end position="28"/>
    </location>
</feature>
<dbReference type="AlphaFoldDB" id="A0A8J6C7R0"/>
<evidence type="ECO:0000256" key="9">
    <source>
        <dbReference type="SAM" id="MobiDB-lite"/>
    </source>
</evidence>
<dbReference type="SUPFAM" id="SSF57850">
    <property type="entry name" value="RING/U-box"/>
    <property type="match status" value="1"/>
</dbReference>
<dbReference type="PANTHER" id="PTHR22937">
    <property type="entry name" value="E3 UBIQUITIN-PROTEIN LIGASE RNF165"/>
    <property type="match status" value="1"/>
</dbReference>
<evidence type="ECO:0000313" key="11">
    <source>
        <dbReference type="EMBL" id="KAG8460025.1"/>
    </source>
</evidence>
<evidence type="ECO:0000256" key="4">
    <source>
        <dbReference type="ARBA" id="ARBA00022723"/>
    </source>
</evidence>
<dbReference type="SMART" id="SM00184">
    <property type="entry name" value="RING"/>
    <property type="match status" value="1"/>
</dbReference>
<feature type="compositionally biased region" description="Basic and acidic residues" evidence="9">
    <location>
        <begin position="91"/>
        <end position="101"/>
    </location>
</feature>
<dbReference type="Gene3D" id="3.30.40.10">
    <property type="entry name" value="Zinc/RING finger domain, C3HC4 (zinc finger)"/>
    <property type="match status" value="1"/>
</dbReference>
<evidence type="ECO:0000259" key="10">
    <source>
        <dbReference type="PROSITE" id="PS50089"/>
    </source>
</evidence>
<keyword evidence="4" id="KW-0479">Metal-binding</keyword>
<evidence type="ECO:0000256" key="3">
    <source>
        <dbReference type="ARBA" id="ARBA00022679"/>
    </source>
</evidence>
<dbReference type="Pfam" id="PF13639">
    <property type="entry name" value="zf-RING_2"/>
    <property type="match status" value="1"/>
</dbReference>
<sequence length="290" mass="31232">MGNSPGSQNGGGRRQSQQRQRPLPGLRPTAEATQLAPTQIQCYACRGLMNVPQGSSIAPMAVQCPYCQVINGTGVSMRPTGRFPNNGAQRADLDATLERERRRNRAEGQALRAPHASGAPGSETESDDDDGGLVGPSRGGAHPPPPLLSDPLLSDELVQRLQQFRRMHPAELLLVREMLEQLQQGGHGGSPNLGASSGLIDRVTSAWTMDEHTHMTGNCTICLEDFEPTHKMRTLPCFHSFHAGCVEEWLEKNRVCPICQFDIVAAANQAAEHNFGDSAETSAQPAAPAM</sequence>
<comment type="caution">
    <text evidence="11">The sequence shown here is derived from an EMBL/GenBank/DDBJ whole genome shotgun (WGS) entry which is preliminary data.</text>
</comment>
<accession>A0A8J6C7R0</accession>
<evidence type="ECO:0000313" key="12">
    <source>
        <dbReference type="Proteomes" id="UP000751190"/>
    </source>
</evidence>
<gene>
    <name evidence="11" type="ORF">KFE25_011074</name>
</gene>
<proteinExistence type="predicted"/>
<organism evidence="11 12">
    <name type="scientific">Diacronema lutheri</name>
    <name type="common">Unicellular marine alga</name>
    <name type="synonym">Monochrysis lutheri</name>
    <dbReference type="NCBI Taxonomy" id="2081491"/>
    <lineage>
        <taxon>Eukaryota</taxon>
        <taxon>Haptista</taxon>
        <taxon>Haptophyta</taxon>
        <taxon>Pavlovophyceae</taxon>
        <taxon>Pavlovales</taxon>
        <taxon>Pavlovaceae</taxon>
        <taxon>Diacronema</taxon>
    </lineage>
</organism>
<dbReference type="GO" id="GO:0061630">
    <property type="term" value="F:ubiquitin protein ligase activity"/>
    <property type="evidence" value="ECO:0007669"/>
    <property type="project" value="UniProtKB-EC"/>
</dbReference>
<feature type="region of interest" description="Disordered" evidence="9">
    <location>
        <begin position="78"/>
        <end position="151"/>
    </location>
</feature>
<dbReference type="OMA" id="HCGVCKE"/>
<dbReference type="GO" id="GO:0008270">
    <property type="term" value="F:zinc ion binding"/>
    <property type="evidence" value="ECO:0007669"/>
    <property type="project" value="UniProtKB-KW"/>
</dbReference>
<keyword evidence="6" id="KW-0833">Ubl conjugation pathway</keyword>
<dbReference type="PROSITE" id="PS50089">
    <property type="entry name" value="ZF_RING_2"/>
    <property type="match status" value="1"/>
</dbReference>
<dbReference type="PANTHER" id="PTHR22937:SF65">
    <property type="entry name" value="E3 UBIQUITIN-PROTEIN LIGASE ARK2C"/>
    <property type="match status" value="1"/>
</dbReference>
<dbReference type="InterPro" id="IPR045191">
    <property type="entry name" value="MBR1/2-like"/>
</dbReference>
<reference evidence="11" key="1">
    <citation type="submission" date="2021-05" db="EMBL/GenBank/DDBJ databases">
        <title>The genome of the haptophyte Pavlova lutheri (Diacronema luteri, Pavlovales) - a model for lipid biosynthesis in eukaryotic algae.</title>
        <authorList>
            <person name="Hulatt C.J."/>
            <person name="Posewitz M.C."/>
        </authorList>
    </citation>
    <scope>NUCLEOTIDE SEQUENCE</scope>
    <source>
        <strain evidence="11">NIVA-4/92</strain>
    </source>
</reference>
<protein>
    <recommendedName>
        <fullName evidence="2">RING-type E3 ubiquitin transferase</fullName>
        <ecNumber evidence="2">2.3.2.27</ecNumber>
    </recommendedName>
</protein>
<feature type="domain" description="RING-type" evidence="10">
    <location>
        <begin position="219"/>
        <end position="260"/>
    </location>
</feature>
<name>A0A8J6C7R0_DIALT</name>
<evidence type="ECO:0000256" key="6">
    <source>
        <dbReference type="ARBA" id="ARBA00022786"/>
    </source>
</evidence>
<dbReference type="EMBL" id="JAGTXO010000036">
    <property type="protein sequence ID" value="KAG8460025.1"/>
    <property type="molecule type" value="Genomic_DNA"/>
</dbReference>
<keyword evidence="7" id="KW-0862">Zinc</keyword>
<keyword evidence="12" id="KW-1185">Reference proteome</keyword>
<dbReference type="EC" id="2.3.2.27" evidence="2"/>
<evidence type="ECO:0000256" key="2">
    <source>
        <dbReference type="ARBA" id="ARBA00012483"/>
    </source>
</evidence>
<evidence type="ECO:0000256" key="1">
    <source>
        <dbReference type="ARBA" id="ARBA00000900"/>
    </source>
</evidence>
<comment type="catalytic activity">
    <reaction evidence="1">
        <text>S-ubiquitinyl-[E2 ubiquitin-conjugating enzyme]-L-cysteine + [acceptor protein]-L-lysine = [E2 ubiquitin-conjugating enzyme]-L-cysteine + N(6)-ubiquitinyl-[acceptor protein]-L-lysine.</text>
        <dbReference type="EC" id="2.3.2.27"/>
    </reaction>
</comment>
<feature type="region of interest" description="Disordered" evidence="9">
    <location>
        <begin position="1"/>
        <end position="32"/>
    </location>
</feature>
<keyword evidence="3" id="KW-0808">Transferase</keyword>
<evidence type="ECO:0000256" key="7">
    <source>
        <dbReference type="ARBA" id="ARBA00022833"/>
    </source>
</evidence>
<dbReference type="OrthoDB" id="9984778at2759"/>
<evidence type="ECO:0000256" key="5">
    <source>
        <dbReference type="ARBA" id="ARBA00022771"/>
    </source>
</evidence>
<evidence type="ECO:0000256" key="8">
    <source>
        <dbReference type="PROSITE-ProRule" id="PRU00175"/>
    </source>
</evidence>